<gene>
    <name evidence="1" type="ORF">CYJ95_11325</name>
</gene>
<protein>
    <recommendedName>
        <fullName evidence="3">DUF4238 domain-containing protein</fullName>
    </recommendedName>
</protein>
<dbReference type="Pfam" id="PF14022">
    <property type="entry name" value="DUF4238"/>
    <property type="match status" value="1"/>
</dbReference>
<dbReference type="InterPro" id="IPR025332">
    <property type="entry name" value="DUF4238"/>
</dbReference>
<proteinExistence type="predicted"/>
<accession>A0AAX0VI58</accession>
<comment type="caution">
    <text evidence="1">The sequence shown here is derived from an EMBL/GenBank/DDBJ whole genome shotgun (WGS) entry which is preliminary data.</text>
</comment>
<dbReference type="AlphaFoldDB" id="A0AAX0VI58"/>
<dbReference type="Proteomes" id="UP000234847">
    <property type="component" value="Unassembled WGS sequence"/>
</dbReference>
<name>A0AAX0VI58_MICLU</name>
<organism evidence="1 2">
    <name type="scientific">Micrococcus luteus</name>
    <name type="common">Micrococcus lysodeikticus</name>
    <dbReference type="NCBI Taxonomy" id="1270"/>
    <lineage>
        <taxon>Bacteria</taxon>
        <taxon>Bacillati</taxon>
        <taxon>Actinomycetota</taxon>
        <taxon>Actinomycetes</taxon>
        <taxon>Micrococcales</taxon>
        <taxon>Micrococcaceae</taxon>
        <taxon>Micrococcus</taxon>
    </lineage>
</organism>
<evidence type="ECO:0000313" key="2">
    <source>
        <dbReference type="Proteomes" id="UP000234847"/>
    </source>
</evidence>
<reference evidence="1 2" key="1">
    <citation type="submission" date="2017-12" db="EMBL/GenBank/DDBJ databases">
        <title>Phylogenetic diversity of female urinary microbiome.</title>
        <authorList>
            <person name="Thomas-White K."/>
            <person name="Wolfe A.J."/>
        </authorList>
    </citation>
    <scope>NUCLEOTIDE SEQUENCE [LARGE SCALE GENOMIC DNA]</scope>
    <source>
        <strain evidence="1 2">UMB0038</strain>
    </source>
</reference>
<dbReference type="RefSeq" id="WP_020621998.1">
    <property type="nucleotide sequence ID" value="NZ_JACLBR010000004.1"/>
</dbReference>
<dbReference type="EMBL" id="PKJT01000016">
    <property type="protein sequence ID" value="PKZ79757.1"/>
    <property type="molecule type" value="Genomic_DNA"/>
</dbReference>
<evidence type="ECO:0008006" key="3">
    <source>
        <dbReference type="Google" id="ProtNLM"/>
    </source>
</evidence>
<evidence type="ECO:0000313" key="1">
    <source>
        <dbReference type="EMBL" id="PKZ79757.1"/>
    </source>
</evidence>
<sequence>MAVRRAHMVSKGYLQAWANDEKRVSVIDCQNDRGFTTSVDSATVVSYVYDPQVLTVDLEARFAKTEAAGIKALNVLRAQETLTLEMQIAVIEFLDMHLERGRYADQAAVTTPAVILKVGGETEKTNLKLGDRLLLSRNMEGFFRLRDLSLELWPWRIYTSDLLVTGDGAVLLFRETRDSEICTVTFPISPTQLLVIGREIDVNLQINEFIMRNCRRWVVGAIGVLTQDPNRIKAARTGAPLADGT</sequence>